<accession>A0A8J2PD31</accession>
<evidence type="ECO:0000256" key="1">
    <source>
        <dbReference type="SAM" id="Coils"/>
    </source>
</evidence>
<keyword evidence="1" id="KW-0175">Coiled coil</keyword>
<dbReference type="AlphaFoldDB" id="A0A8J2PD31"/>
<evidence type="ECO:0008006" key="6">
    <source>
        <dbReference type="Google" id="ProtNLM"/>
    </source>
</evidence>
<dbReference type="EMBL" id="CAJVCH010258449">
    <property type="protein sequence ID" value="CAG7733877.1"/>
    <property type="molecule type" value="Genomic_DNA"/>
</dbReference>
<evidence type="ECO:0000313" key="5">
    <source>
        <dbReference type="Proteomes" id="UP000708208"/>
    </source>
</evidence>
<reference evidence="4" key="1">
    <citation type="submission" date="2021-06" db="EMBL/GenBank/DDBJ databases">
        <authorList>
            <person name="Hodson N. C."/>
            <person name="Mongue J. A."/>
            <person name="Jaron S. K."/>
        </authorList>
    </citation>
    <scope>NUCLEOTIDE SEQUENCE</scope>
</reference>
<dbReference type="InterPro" id="IPR048366">
    <property type="entry name" value="TNP-like_GBD"/>
</dbReference>
<feature type="domain" description="Transposable element P transposase-like RNase H C-terminal" evidence="3">
    <location>
        <begin position="109"/>
        <end position="142"/>
    </location>
</feature>
<sequence>LFSKSVADGILYYRQQKSNFHGSEQIENFTRCINDVFDALNARKPVEGLQKGTNQYKILVQFFEEICIPNCNFASKTTSEALKITIKSTLDLLDYFTSSVGFKYLLTAKLNQDYLEKFFGLIRSCGGDSDSPTATSFLQIYRLLSVHIPISKGLHGNSRQPEEHHHTLVSIENLLNDAKTKIQKANANRKTYVEEKILEKITCEEQDPSKVVNSSAELLEHAVSKKFKSSETSPIVFHLCGYLAHKAKAFTKCMACLNSLVDCDTENIPQAILTKAKSIGYLKYPSMQLYDIINNHVDPFVEKKLQEGEFIGDFIESLVISLNSFNAGSFGCSESGHGPKLLVRIIIFYISIRMHFFVRIFNKEQRNSSKEQKKFRKLSKLVTPKCK</sequence>
<dbReference type="OrthoDB" id="6505258at2759"/>
<dbReference type="Proteomes" id="UP000708208">
    <property type="component" value="Unassembled WGS sequence"/>
</dbReference>
<evidence type="ECO:0000259" key="2">
    <source>
        <dbReference type="Pfam" id="PF21788"/>
    </source>
</evidence>
<keyword evidence="5" id="KW-1185">Reference proteome</keyword>
<dbReference type="InterPro" id="IPR048367">
    <property type="entry name" value="TNP-like_RNaseH_C"/>
</dbReference>
<dbReference type="Pfam" id="PF21788">
    <property type="entry name" value="TNP-like_GBD"/>
    <property type="match status" value="1"/>
</dbReference>
<proteinExistence type="predicted"/>
<name>A0A8J2PD31_9HEXA</name>
<evidence type="ECO:0000259" key="3">
    <source>
        <dbReference type="Pfam" id="PF21789"/>
    </source>
</evidence>
<protein>
    <recommendedName>
        <fullName evidence="6">Transposable element P transposase</fullName>
    </recommendedName>
</protein>
<dbReference type="PANTHER" id="PTHR47577">
    <property type="entry name" value="THAP DOMAIN-CONTAINING PROTEIN 6"/>
    <property type="match status" value="1"/>
</dbReference>
<dbReference type="PANTHER" id="PTHR47577:SF2">
    <property type="entry name" value="THAP DOMAIN CONTAINING 9"/>
    <property type="match status" value="1"/>
</dbReference>
<organism evidence="4 5">
    <name type="scientific">Allacma fusca</name>
    <dbReference type="NCBI Taxonomy" id="39272"/>
    <lineage>
        <taxon>Eukaryota</taxon>
        <taxon>Metazoa</taxon>
        <taxon>Ecdysozoa</taxon>
        <taxon>Arthropoda</taxon>
        <taxon>Hexapoda</taxon>
        <taxon>Collembola</taxon>
        <taxon>Symphypleona</taxon>
        <taxon>Sminthuridae</taxon>
        <taxon>Allacma</taxon>
    </lineage>
</organism>
<dbReference type="Pfam" id="PF21789">
    <property type="entry name" value="TNP-like_RNaseH_C"/>
    <property type="match status" value="1"/>
</dbReference>
<feature type="non-terminal residue" evidence="4">
    <location>
        <position position="1"/>
    </location>
</feature>
<gene>
    <name evidence="4" type="ORF">AFUS01_LOCUS22298</name>
</gene>
<evidence type="ECO:0000313" key="4">
    <source>
        <dbReference type="EMBL" id="CAG7733877.1"/>
    </source>
</evidence>
<feature type="coiled-coil region" evidence="1">
    <location>
        <begin position="168"/>
        <end position="195"/>
    </location>
</feature>
<comment type="caution">
    <text evidence="4">The sequence shown here is derived from an EMBL/GenBank/DDBJ whole genome shotgun (WGS) entry which is preliminary data.</text>
</comment>
<feature type="domain" description="Transposable element P transposase-like GTP-binding insertion" evidence="2">
    <location>
        <begin position="1"/>
        <end position="47"/>
    </location>
</feature>